<keyword evidence="3" id="KW-0548">Nucleotidyltransferase</keyword>
<dbReference type="PANTHER" id="PTHR33273">
    <property type="entry name" value="DOMAIN-CONTAINING PROTEIN, PUTATIVE-RELATED"/>
    <property type="match status" value="1"/>
</dbReference>
<dbReference type="InterPro" id="IPR036691">
    <property type="entry name" value="Endo/exonu/phosph_ase_sf"/>
</dbReference>
<comment type="caution">
    <text evidence="3">The sequence shown here is derived from an EMBL/GenBank/DDBJ whole genome shotgun (WGS) entry which is preliminary data.</text>
</comment>
<dbReference type="PANTHER" id="PTHR33273:SF4">
    <property type="entry name" value="ENDONUCLEASE_EXONUCLEASE_PHOSPHATASE DOMAIN-CONTAINING PROTEIN"/>
    <property type="match status" value="1"/>
</dbReference>
<dbReference type="Proteomes" id="UP001219518">
    <property type="component" value="Unassembled WGS sequence"/>
</dbReference>
<dbReference type="GO" id="GO:0003964">
    <property type="term" value="F:RNA-directed DNA polymerase activity"/>
    <property type="evidence" value="ECO:0007669"/>
    <property type="project" value="UniProtKB-KW"/>
</dbReference>
<dbReference type="Gene3D" id="3.60.10.10">
    <property type="entry name" value="Endonuclease/exonuclease/phosphatase"/>
    <property type="match status" value="1"/>
</dbReference>
<dbReference type="EMBL" id="JAHWGI010000148">
    <property type="protein sequence ID" value="KAK3910255.1"/>
    <property type="molecule type" value="Genomic_DNA"/>
</dbReference>
<organism evidence="3 4">
    <name type="scientific">Frankliniella fusca</name>
    <dbReference type="NCBI Taxonomy" id="407009"/>
    <lineage>
        <taxon>Eukaryota</taxon>
        <taxon>Metazoa</taxon>
        <taxon>Ecdysozoa</taxon>
        <taxon>Arthropoda</taxon>
        <taxon>Hexapoda</taxon>
        <taxon>Insecta</taxon>
        <taxon>Pterygota</taxon>
        <taxon>Neoptera</taxon>
        <taxon>Paraneoptera</taxon>
        <taxon>Thysanoptera</taxon>
        <taxon>Terebrantia</taxon>
        <taxon>Thripoidea</taxon>
        <taxon>Thripidae</taxon>
        <taxon>Frankliniella</taxon>
    </lineage>
</organism>
<evidence type="ECO:0000313" key="4">
    <source>
        <dbReference type="Proteomes" id="UP001219518"/>
    </source>
</evidence>
<evidence type="ECO:0000313" key="3">
    <source>
        <dbReference type="EMBL" id="KAK3910255.1"/>
    </source>
</evidence>
<sequence>MFKIISWNVNGLSKRMNELELLTSKYEPEIFLVQETHLNDNAKLKLPKGYYLHRKDRQMKRKGGVAILIRDNVEYAEEQLETGTAESLTISVQTSNKKTLYITSVYCPPNAKVKKPDLFKLPGNKPSVIIAGDFNAKNESWGHQKTNVYGKWTEEFIESCNLKLHIPEEPTRKANSRTDIEDILDYTITSDNINIKQQVLSKEFNTSDHIPVLIEITSHSAEKNKNEDKYETRWDRIEKEIDRPYFITYDVDYDVSHLTTVLQCALLNNTNVKKRKKYKVHANKEIKELISKKHQADKAYAITRSLKDKEEQRKLKRKLNKVLKEKEQEDMIKRINSLNDPLQRWQTLKKGKPTPPPIPTLTKNNKQAKTTKEKVEMLAEGLSERFTELPTNQEKAITQEIENYIQELNQKNIEEPVSFTMTELAEAIKALKKNSVFNVFNGYERHSKDLPEGHSYRIIIFISVLHRETQLLNFPECCLLKVKQAQSKFGIWKRHCNCIVEPLLKVHDGRGGVRPTYVLPRTNIFDGFKNPRVGRLMFIGQQGECHWEHLAVVLTVNDLSEWCDSWKTKINPNKSVAMHVGRVKRPAMNKIMYKSQEISQQPSMKYLGVILDTNLNFNLHVTHILEVGRVKTASLRQYLSRKHITTTKTRIELYNSLIKPTMTYGLPAWSTVAPTNWAKLEMVEKGWAKYVQHLPILTPSEQVLNNMPFATLHEYRRSITGKLFLSSRSHTNQTIRHIPVESGNIRYKYPLDGDFLREEILTQLEQDDIDSDREIYLQDLLQTITHHD</sequence>
<protein>
    <submittedName>
        <fullName evidence="3">RNA-directed DNA polymerase from mobile element jockey</fullName>
    </submittedName>
</protein>
<keyword evidence="4" id="KW-1185">Reference proteome</keyword>
<proteinExistence type="predicted"/>
<reference evidence="3" key="1">
    <citation type="submission" date="2021-07" db="EMBL/GenBank/DDBJ databases">
        <authorList>
            <person name="Catto M.A."/>
            <person name="Jacobson A."/>
            <person name="Kennedy G."/>
            <person name="Labadie P."/>
            <person name="Hunt B.G."/>
            <person name="Srinivasan R."/>
        </authorList>
    </citation>
    <scope>NUCLEOTIDE SEQUENCE</scope>
    <source>
        <strain evidence="3">PL_HMW_Pooled</strain>
        <tissue evidence="3">Head</tissue>
    </source>
</reference>
<reference evidence="3" key="2">
    <citation type="journal article" date="2023" name="BMC Genomics">
        <title>Pest status, molecular evolution, and epigenetic factors derived from the genome assembly of Frankliniella fusca, a thysanopteran phytovirus vector.</title>
        <authorList>
            <person name="Catto M.A."/>
            <person name="Labadie P.E."/>
            <person name="Jacobson A.L."/>
            <person name="Kennedy G.G."/>
            <person name="Srinivasan R."/>
            <person name="Hunt B.G."/>
        </authorList>
    </citation>
    <scope>NUCLEOTIDE SEQUENCE</scope>
    <source>
        <strain evidence="3">PL_HMW_Pooled</strain>
    </source>
</reference>
<dbReference type="InterPro" id="IPR005135">
    <property type="entry name" value="Endo/exonuclease/phosphatase"/>
</dbReference>
<feature type="domain" description="Endonuclease/exonuclease/phosphatase" evidence="2">
    <location>
        <begin position="100"/>
        <end position="212"/>
    </location>
</feature>
<gene>
    <name evidence="3" type="ORF">KUF71_004129</name>
</gene>
<accession>A0AAE1GVS3</accession>
<dbReference type="SUPFAM" id="SSF56219">
    <property type="entry name" value="DNase I-like"/>
    <property type="match status" value="1"/>
</dbReference>
<feature type="region of interest" description="Disordered" evidence="1">
    <location>
        <begin position="348"/>
        <end position="370"/>
    </location>
</feature>
<dbReference type="Pfam" id="PF14529">
    <property type="entry name" value="Exo_endo_phos_2"/>
    <property type="match status" value="1"/>
</dbReference>
<name>A0AAE1GVS3_9NEOP</name>
<evidence type="ECO:0000256" key="1">
    <source>
        <dbReference type="SAM" id="MobiDB-lite"/>
    </source>
</evidence>
<keyword evidence="3" id="KW-0695">RNA-directed DNA polymerase</keyword>
<evidence type="ECO:0000259" key="2">
    <source>
        <dbReference type="Pfam" id="PF14529"/>
    </source>
</evidence>
<dbReference type="AlphaFoldDB" id="A0AAE1GVS3"/>
<keyword evidence="3" id="KW-0808">Transferase</keyword>